<accession>A0ACB8A100</accession>
<reference evidence="1" key="1">
    <citation type="journal article" date="2021" name="New Phytol.">
        <title>Evolutionary innovations through gain and loss of genes in the ectomycorrhizal Boletales.</title>
        <authorList>
            <person name="Wu G."/>
            <person name="Miyauchi S."/>
            <person name="Morin E."/>
            <person name="Kuo A."/>
            <person name="Drula E."/>
            <person name="Varga T."/>
            <person name="Kohler A."/>
            <person name="Feng B."/>
            <person name="Cao Y."/>
            <person name="Lipzen A."/>
            <person name="Daum C."/>
            <person name="Hundley H."/>
            <person name="Pangilinan J."/>
            <person name="Johnson J."/>
            <person name="Barry K."/>
            <person name="LaButti K."/>
            <person name="Ng V."/>
            <person name="Ahrendt S."/>
            <person name="Min B."/>
            <person name="Choi I.G."/>
            <person name="Park H."/>
            <person name="Plett J.M."/>
            <person name="Magnuson J."/>
            <person name="Spatafora J.W."/>
            <person name="Nagy L.G."/>
            <person name="Henrissat B."/>
            <person name="Grigoriev I.V."/>
            <person name="Yang Z.L."/>
            <person name="Xu J."/>
            <person name="Martin F.M."/>
        </authorList>
    </citation>
    <scope>NUCLEOTIDE SEQUENCE</scope>
    <source>
        <strain evidence="1">ATCC 28755</strain>
    </source>
</reference>
<keyword evidence="2" id="KW-1185">Reference proteome</keyword>
<dbReference type="Proteomes" id="UP000790377">
    <property type="component" value="Unassembled WGS sequence"/>
</dbReference>
<gene>
    <name evidence="1" type="ORF">BJ138DRAFT_541857</name>
</gene>
<name>A0ACB8A100_9AGAM</name>
<organism evidence="1 2">
    <name type="scientific">Hygrophoropsis aurantiaca</name>
    <dbReference type="NCBI Taxonomy" id="72124"/>
    <lineage>
        <taxon>Eukaryota</taxon>
        <taxon>Fungi</taxon>
        <taxon>Dikarya</taxon>
        <taxon>Basidiomycota</taxon>
        <taxon>Agaricomycotina</taxon>
        <taxon>Agaricomycetes</taxon>
        <taxon>Agaricomycetidae</taxon>
        <taxon>Boletales</taxon>
        <taxon>Coniophorineae</taxon>
        <taxon>Hygrophoropsidaceae</taxon>
        <taxon>Hygrophoropsis</taxon>
    </lineage>
</organism>
<sequence length="555" mass="62994">MATQISTQELLERLALNSTQQPQPRTFSHRTDLPSDLQLPPLDKVRDDAGKVAELTQNRDARDVDVRRALECNTLLPNLFEWSFHAQPNDTPEDLREGCIFALEMFIRILHERDEDVLRRVVHTPPEQDFVLAAAWLYSIGKASHRLVYYLTLPEVDRPAEALPHLKLLAKIDIRMSAQTGPLPWIRNPSFYTGYANALALSGSTDTTTKFMLECAIEGAKRSDSDASLSIEIVFLKLHLAHVHRCQNIQTEEARENERYVIRFLRKNPELFEYARLKQALIRPGQPERHVLTALGGPAWLNGAGKQTFKIQLRPGVERRCFTCGACEPQKKLFRCSGCQQIWYCSKRCQAAEWKTHKISCREIRREREALDALQYSGFGNIQRSADWMKCRIGSFGSNNSVPMHALGMQRDPSRGRTHIIFYNVEYTPRASRDTKNKLRVNSVGVYRTSDVIPEIEASLLMKPGEGKTHIDAMLASVDLNSAQCGTEVRFPGVYILTGKELVPTLGSFCVCEKTLLNTPYDPNWRLSMNEGAPPTVMCLTRRGVTVQNAEHIFE</sequence>
<protein>
    <submittedName>
        <fullName evidence="1">Uncharacterized protein</fullName>
    </submittedName>
</protein>
<dbReference type="EMBL" id="MU267941">
    <property type="protein sequence ID" value="KAH7907071.1"/>
    <property type="molecule type" value="Genomic_DNA"/>
</dbReference>
<comment type="caution">
    <text evidence="1">The sequence shown here is derived from an EMBL/GenBank/DDBJ whole genome shotgun (WGS) entry which is preliminary data.</text>
</comment>
<evidence type="ECO:0000313" key="1">
    <source>
        <dbReference type="EMBL" id="KAH7907071.1"/>
    </source>
</evidence>
<proteinExistence type="predicted"/>
<evidence type="ECO:0000313" key="2">
    <source>
        <dbReference type="Proteomes" id="UP000790377"/>
    </source>
</evidence>